<dbReference type="RefSeq" id="XP_047781942.1">
    <property type="nucleotide sequence ID" value="XM_047923086.1"/>
</dbReference>
<gene>
    <name evidence="2" type="ORF">C8Q71DRAFT_746816</name>
</gene>
<evidence type="ECO:0000313" key="3">
    <source>
        <dbReference type="Proteomes" id="UP000814176"/>
    </source>
</evidence>
<keyword evidence="3" id="KW-1185">Reference proteome</keyword>
<dbReference type="InterPro" id="IPR000073">
    <property type="entry name" value="AB_hydrolase_1"/>
</dbReference>
<dbReference type="GeneID" id="72003818"/>
<protein>
    <recommendedName>
        <fullName evidence="1">AB hydrolase-1 domain-containing protein</fullName>
    </recommendedName>
</protein>
<reference evidence="2 3" key="1">
    <citation type="journal article" date="2021" name="Environ. Microbiol.">
        <title>Gene family expansions and transcriptome signatures uncover fungal adaptations to wood decay.</title>
        <authorList>
            <person name="Hage H."/>
            <person name="Miyauchi S."/>
            <person name="Viragh M."/>
            <person name="Drula E."/>
            <person name="Min B."/>
            <person name="Chaduli D."/>
            <person name="Navarro D."/>
            <person name="Favel A."/>
            <person name="Norest M."/>
            <person name="Lesage-Meessen L."/>
            <person name="Balint B."/>
            <person name="Merenyi Z."/>
            <person name="de Eugenio L."/>
            <person name="Morin E."/>
            <person name="Martinez A.T."/>
            <person name="Baldrian P."/>
            <person name="Stursova M."/>
            <person name="Martinez M.J."/>
            <person name="Novotny C."/>
            <person name="Magnuson J.K."/>
            <person name="Spatafora J.W."/>
            <person name="Maurice S."/>
            <person name="Pangilinan J."/>
            <person name="Andreopoulos W."/>
            <person name="LaButti K."/>
            <person name="Hundley H."/>
            <person name="Na H."/>
            <person name="Kuo A."/>
            <person name="Barry K."/>
            <person name="Lipzen A."/>
            <person name="Henrissat B."/>
            <person name="Riley R."/>
            <person name="Ahrendt S."/>
            <person name="Nagy L.G."/>
            <person name="Grigoriev I.V."/>
            <person name="Martin F."/>
            <person name="Rosso M.N."/>
        </authorList>
    </citation>
    <scope>NUCLEOTIDE SEQUENCE [LARGE SCALE GENOMIC DNA]</scope>
    <source>
        <strain evidence="2 3">CIRM-BRFM 1785</strain>
    </source>
</reference>
<sequence>MVHTFADCVSMRVTITNRGPRSWVQSPLAVLAVTLADNNRLGLQGRRVLAGRRYKTRYSACLWGRFQLTMPSLVIANDIEFHYTDSGVPPLQDVPYITLIAVHGMGYNNGIFKRVQELAQDANLRIVAVNRRQYAGSTPVPDAESAVLVSGSDEQKAEFLAARGLELAQFAVTFIRKEGTPPISTDRKGGGVALLGWSSGNTATLAMIANVDRLPSDMQSCLAVHLRALIMQEPPSLAIGYPLPPGTWAPHMDTSMPPELHTPFWAQWITSYFDHGDPSSRDPEVLSYIVPSFSRRPTIYDMTAEELEQMLDQSVAEMPGMFCSTAQALVNTRKACFDDKIRALLPHLKVSHIEGSCAASFAIPGRWSLEDDDQANGGGRINFVMISGVNHFMHWDNPRETMKTYLDVL</sequence>
<dbReference type="InterPro" id="IPR029058">
    <property type="entry name" value="AB_hydrolase_fold"/>
</dbReference>
<dbReference type="Gene3D" id="3.40.50.1820">
    <property type="entry name" value="alpha/beta hydrolase"/>
    <property type="match status" value="1"/>
</dbReference>
<comment type="caution">
    <text evidence="2">The sequence shown here is derived from an EMBL/GenBank/DDBJ whole genome shotgun (WGS) entry which is preliminary data.</text>
</comment>
<evidence type="ECO:0000259" key="1">
    <source>
        <dbReference type="Pfam" id="PF12697"/>
    </source>
</evidence>
<feature type="domain" description="AB hydrolase-1" evidence="1">
    <location>
        <begin position="100"/>
        <end position="401"/>
    </location>
</feature>
<dbReference type="SUPFAM" id="SSF53474">
    <property type="entry name" value="alpha/beta-Hydrolases"/>
    <property type="match status" value="1"/>
</dbReference>
<evidence type="ECO:0000313" key="2">
    <source>
        <dbReference type="EMBL" id="KAH9840292.1"/>
    </source>
</evidence>
<accession>A0ABQ8KQY9</accession>
<dbReference type="Proteomes" id="UP000814176">
    <property type="component" value="Unassembled WGS sequence"/>
</dbReference>
<organism evidence="2 3">
    <name type="scientific">Rhodofomes roseus</name>
    <dbReference type="NCBI Taxonomy" id="34475"/>
    <lineage>
        <taxon>Eukaryota</taxon>
        <taxon>Fungi</taxon>
        <taxon>Dikarya</taxon>
        <taxon>Basidiomycota</taxon>
        <taxon>Agaricomycotina</taxon>
        <taxon>Agaricomycetes</taxon>
        <taxon>Polyporales</taxon>
        <taxon>Rhodofomes</taxon>
    </lineage>
</organism>
<dbReference type="Pfam" id="PF12697">
    <property type="entry name" value="Abhydrolase_6"/>
    <property type="match status" value="1"/>
</dbReference>
<proteinExistence type="predicted"/>
<dbReference type="EMBL" id="JADCUA010000005">
    <property type="protein sequence ID" value="KAH9840292.1"/>
    <property type="molecule type" value="Genomic_DNA"/>
</dbReference>
<name>A0ABQ8KQY9_9APHY</name>